<gene>
    <name evidence="4" type="ORF">AWC18_02735</name>
</gene>
<evidence type="ECO:0000259" key="3">
    <source>
        <dbReference type="PROSITE" id="PS50043"/>
    </source>
</evidence>
<dbReference type="EMBL" id="LQPI01000021">
    <property type="protein sequence ID" value="ORW24686.1"/>
    <property type="molecule type" value="Genomic_DNA"/>
</dbReference>
<dbReference type="GO" id="GO:0004016">
    <property type="term" value="F:adenylate cyclase activity"/>
    <property type="evidence" value="ECO:0007669"/>
    <property type="project" value="TreeGrafter"/>
</dbReference>
<keyword evidence="5" id="KW-1185">Reference proteome</keyword>
<evidence type="ECO:0000256" key="1">
    <source>
        <dbReference type="ARBA" id="ARBA00022741"/>
    </source>
</evidence>
<dbReference type="Gene3D" id="1.25.40.10">
    <property type="entry name" value="Tetratricopeptide repeat domain"/>
    <property type="match status" value="1"/>
</dbReference>
<keyword evidence="2" id="KW-0067">ATP-binding</keyword>
<dbReference type="PROSITE" id="PS50043">
    <property type="entry name" value="HTH_LUXR_2"/>
    <property type="match status" value="1"/>
</dbReference>
<dbReference type="InterPro" id="IPR011990">
    <property type="entry name" value="TPR-like_helical_dom_sf"/>
</dbReference>
<sequence>MEVRVGLADRKAEGAAVHAFLQSASTRPATLLLEGEAGIGKSTLLWEAAAVAAERGCQVLSASGAPTEVRYAYTAVADLLGDVDAEVLGQLPAEQRAAVDRILLGGGDGPDSDERVVATAFLAVIRKLTSVAPVLLCVDDIQWLDMSSRMVIGFAQRRLTGRVGLLLTLRTGEMDAADLSWLSPAVPGSIERVRISPLTLGGVHALISARLGRTLSRPTITRIHQTSGGNPFFALELARFIAEDPDRAAIGLPDSLAALVHDHIGQVDAEVGTVLLAAACAVSPTVERVSQATGISPERVVELAESAPASGVVEVIGSRIRFRHPLFANGVYSAAGASERRDMHRRLSGIVTEPEVRARHLALAATTADPEVLQALDGAAAATRARGAPAVAAELIELAIKLGDDNPVRRIQAAEQHFRSGEMIRARLHLQSILDDLPSGNPLRCMALMLLAAVTGYDESLVTAAELLTEAVDDAADHPGLQLRARLLLVPLAGLIGDMKRAVELASTAVEQAEKLDVAGLRSQALTISAYMRLLYGLGVDRKTLVWAAENEDHNSGAAATFQASAALPVMAAVAGDVQAGRDQMRVIHQRFLAHGTEIDTLWAANYVAMFDMWLGNLTAAAELADDSVQRAEQMGGKHLLVHAWCTQASIAALRGDEGTARRVAAAAREAASETGAAFLVGSAATALGFLEVSRGDYTAAVAALEPSLAGFDSDHDTEILVGAYLPDAVEALTALGRLDEAKRLIDALDSNGARLDRPWMLGVGARGRSHWLAARGELDTAERAALEALLHHGRLQMPFETARTQLLLGQVQRRRRRKQDAQASLRTALATFERLGAPLWAQRARAELDRMTAATSGAGLTRAERRVAEHAAAGLSNKQIAAELFIAEKTVEMTLSSVYRKLGIRSRAGLFAALNSGDVQGKP</sequence>
<dbReference type="SUPFAM" id="SSF52540">
    <property type="entry name" value="P-loop containing nucleoside triphosphate hydrolases"/>
    <property type="match status" value="1"/>
</dbReference>
<protein>
    <recommendedName>
        <fullName evidence="3">HTH luxR-type domain-containing protein</fullName>
    </recommendedName>
</protein>
<dbReference type="PANTHER" id="PTHR16305">
    <property type="entry name" value="TESTICULAR SOLUBLE ADENYLYL CYCLASE"/>
    <property type="match status" value="1"/>
</dbReference>
<dbReference type="Gene3D" id="1.10.10.10">
    <property type="entry name" value="Winged helix-like DNA-binding domain superfamily/Winged helix DNA-binding domain"/>
    <property type="match status" value="1"/>
</dbReference>
<dbReference type="Proteomes" id="UP000193108">
    <property type="component" value="Unassembled WGS sequence"/>
</dbReference>
<evidence type="ECO:0000313" key="5">
    <source>
        <dbReference type="Proteomes" id="UP000193108"/>
    </source>
</evidence>
<organism evidence="4 5">
    <name type="scientific">Mycolicibacter nonchromogenicus</name>
    <name type="common">Mycobacterium nonchromogenicum</name>
    <dbReference type="NCBI Taxonomy" id="1782"/>
    <lineage>
        <taxon>Bacteria</taxon>
        <taxon>Bacillati</taxon>
        <taxon>Actinomycetota</taxon>
        <taxon>Actinomycetes</taxon>
        <taxon>Mycobacteriales</taxon>
        <taxon>Mycobacteriaceae</taxon>
        <taxon>Mycolicibacter</taxon>
    </lineage>
</organism>
<accession>A0A1X1ZMU0</accession>
<dbReference type="PANTHER" id="PTHR16305:SF35">
    <property type="entry name" value="TRANSCRIPTIONAL ACTIVATOR DOMAIN"/>
    <property type="match status" value="1"/>
</dbReference>
<dbReference type="GO" id="GO:0005737">
    <property type="term" value="C:cytoplasm"/>
    <property type="evidence" value="ECO:0007669"/>
    <property type="project" value="TreeGrafter"/>
</dbReference>
<dbReference type="InterPro" id="IPR000792">
    <property type="entry name" value="Tscrpt_reg_LuxR_C"/>
</dbReference>
<dbReference type="InterPro" id="IPR016032">
    <property type="entry name" value="Sig_transdc_resp-reg_C-effctor"/>
</dbReference>
<keyword evidence="1" id="KW-0547">Nucleotide-binding</keyword>
<evidence type="ECO:0000313" key="4">
    <source>
        <dbReference type="EMBL" id="ORW24686.1"/>
    </source>
</evidence>
<dbReference type="SUPFAM" id="SSF46894">
    <property type="entry name" value="C-terminal effector domain of the bipartite response regulators"/>
    <property type="match status" value="1"/>
</dbReference>
<dbReference type="InterPro" id="IPR041664">
    <property type="entry name" value="AAA_16"/>
</dbReference>
<feature type="domain" description="HTH luxR-type" evidence="3">
    <location>
        <begin position="854"/>
        <end position="919"/>
    </location>
</feature>
<dbReference type="GO" id="GO:0005524">
    <property type="term" value="F:ATP binding"/>
    <property type="evidence" value="ECO:0007669"/>
    <property type="project" value="UniProtKB-KW"/>
</dbReference>
<comment type="caution">
    <text evidence="4">The sequence shown here is derived from an EMBL/GenBank/DDBJ whole genome shotgun (WGS) entry which is preliminary data.</text>
</comment>
<dbReference type="SUPFAM" id="SSF48452">
    <property type="entry name" value="TPR-like"/>
    <property type="match status" value="1"/>
</dbReference>
<evidence type="ECO:0000256" key="2">
    <source>
        <dbReference type="ARBA" id="ARBA00022840"/>
    </source>
</evidence>
<dbReference type="Pfam" id="PF13191">
    <property type="entry name" value="AAA_16"/>
    <property type="match status" value="1"/>
</dbReference>
<proteinExistence type="predicted"/>
<dbReference type="InterPro" id="IPR036388">
    <property type="entry name" value="WH-like_DNA-bd_sf"/>
</dbReference>
<dbReference type="InterPro" id="IPR027417">
    <property type="entry name" value="P-loop_NTPase"/>
</dbReference>
<dbReference type="AlphaFoldDB" id="A0A1X1ZMU0"/>
<reference evidence="4 5" key="1">
    <citation type="submission" date="2016-01" db="EMBL/GenBank/DDBJ databases">
        <title>The new phylogeny of the genus Mycobacterium.</title>
        <authorList>
            <person name="Tarcisio F."/>
            <person name="Conor M."/>
            <person name="Antonella G."/>
            <person name="Elisabetta G."/>
            <person name="Giulia F.S."/>
            <person name="Sara T."/>
            <person name="Anna F."/>
            <person name="Clotilde B."/>
            <person name="Roberto B."/>
            <person name="Veronica D.S."/>
            <person name="Fabio R."/>
            <person name="Monica P."/>
            <person name="Olivier J."/>
            <person name="Enrico T."/>
            <person name="Nicola S."/>
        </authorList>
    </citation>
    <scope>NUCLEOTIDE SEQUENCE [LARGE SCALE GENOMIC DNA]</scope>
    <source>
        <strain evidence="4 5">DSM 44164</strain>
    </source>
</reference>
<dbReference type="GO" id="GO:0006355">
    <property type="term" value="P:regulation of DNA-templated transcription"/>
    <property type="evidence" value="ECO:0007669"/>
    <property type="project" value="InterPro"/>
</dbReference>
<dbReference type="STRING" id="1782.AWC18_02735"/>
<dbReference type="PRINTS" id="PR00038">
    <property type="entry name" value="HTHLUXR"/>
</dbReference>
<name>A0A1X1ZMU0_MYCNO</name>
<dbReference type="SMART" id="SM00421">
    <property type="entry name" value="HTH_LUXR"/>
    <property type="match status" value="1"/>
</dbReference>
<dbReference type="GO" id="GO:0003677">
    <property type="term" value="F:DNA binding"/>
    <property type="evidence" value="ECO:0007669"/>
    <property type="project" value="InterPro"/>
</dbReference>
<dbReference type="CDD" id="cd06170">
    <property type="entry name" value="LuxR_C_like"/>
    <property type="match status" value="1"/>
</dbReference>
<dbReference type="Pfam" id="PF00196">
    <property type="entry name" value="GerE"/>
    <property type="match status" value="1"/>
</dbReference>